<evidence type="ECO:0000313" key="3">
    <source>
        <dbReference type="Proteomes" id="UP000807504"/>
    </source>
</evidence>
<reference evidence="2" key="1">
    <citation type="journal article" date="2020" name="bioRxiv">
        <title>Chromosome-level reference genome of the European wasp spider Argiope bruennichi: a resource for studies on range expansion and evolutionary adaptation.</title>
        <authorList>
            <person name="Sheffer M.M."/>
            <person name="Hoppe A."/>
            <person name="Krehenwinkel H."/>
            <person name="Uhl G."/>
            <person name="Kuss A.W."/>
            <person name="Jensen L."/>
            <person name="Jensen C."/>
            <person name="Gillespie R.G."/>
            <person name="Hoff K.J."/>
            <person name="Prost S."/>
        </authorList>
    </citation>
    <scope>NUCLEOTIDE SEQUENCE</scope>
</reference>
<comment type="caution">
    <text evidence="2">The sequence shown here is derived from an EMBL/GenBank/DDBJ whole genome shotgun (WGS) entry which is preliminary data.</text>
</comment>
<keyword evidence="3" id="KW-1185">Reference proteome</keyword>
<organism evidence="2 3">
    <name type="scientific">Argiope bruennichi</name>
    <name type="common">Wasp spider</name>
    <name type="synonym">Aranea bruennichi</name>
    <dbReference type="NCBI Taxonomy" id="94029"/>
    <lineage>
        <taxon>Eukaryota</taxon>
        <taxon>Metazoa</taxon>
        <taxon>Ecdysozoa</taxon>
        <taxon>Arthropoda</taxon>
        <taxon>Chelicerata</taxon>
        <taxon>Arachnida</taxon>
        <taxon>Araneae</taxon>
        <taxon>Araneomorphae</taxon>
        <taxon>Entelegynae</taxon>
        <taxon>Araneoidea</taxon>
        <taxon>Araneidae</taxon>
        <taxon>Argiope</taxon>
    </lineage>
</organism>
<dbReference type="AlphaFoldDB" id="A0A8T0E6U1"/>
<dbReference type="EMBL" id="JABXBU010002230">
    <property type="protein sequence ID" value="KAF8767107.1"/>
    <property type="molecule type" value="Genomic_DNA"/>
</dbReference>
<gene>
    <name evidence="2" type="ORF">HNY73_020100</name>
</gene>
<feature type="chain" id="PRO_5035831256" description="Transmembrane protein" evidence="1">
    <location>
        <begin position="27"/>
        <end position="73"/>
    </location>
</feature>
<dbReference type="Proteomes" id="UP000807504">
    <property type="component" value="Unassembled WGS sequence"/>
</dbReference>
<reference evidence="2" key="2">
    <citation type="submission" date="2020-06" db="EMBL/GenBank/DDBJ databases">
        <authorList>
            <person name="Sheffer M."/>
        </authorList>
    </citation>
    <scope>NUCLEOTIDE SEQUENCE</scope>
</reference>
<sequence length="73" mass="8236">MDSRILSVSFFCITILLLCSTNPCLAGYKKWMKKAMKKYADGGSSTKFLGVKGIFVPVPMPIPIDLKKMMMKW</sequence>
<name>A0A8T0E6U1_ARGBR</name>
<accession>A0A8T0E6U1</accession>
<keyword evidence="1" id="KW-0732">Signal</keyword>
<evidence type="ECO:0000313" key="2">
    <source>
        <dbReference type="EMBL" id="KAF8767107.1"/>
    </source>
</evidence>
<evidence type="ECO:0008006" key="4">
    <source>
        <dbReference type="Google" id="ProtNLM"/>
    </source>
</evidence>
<protein>
    <recommendedName>
        <fullName evidence="4">Transmembrane protein</fullName>
    </recommendedName>
</protein>
<proteinExistence type="predicted"/>
<feature type="signal peptide" evidence="1">
    <location>
        <begin position="1"/>
        <end position="26"/>
    </location>
</feature>
<evidence type="ECO:0000256" key="1">
    <source>
        <dbReference type="SAM" id="SignalP"/>
    </source>
</evidence>